<gene>
    <name evidence="1" type="ORF">WISP_104682</name>
</gene>
<evidence type="ECO:0000313" key="2">
    <source>
        <dbReference type="Proteomes" id="UP001145742"/>
    </source>
</evidence>
<organism evidence="1 2">
    <name type="scientific">Willisornis vidua</name>
    <name type="common">Xingu scale-backed antbird</name>
    <dbReference type="NCBI Taxonomy" id="1566151"/>
    <lineage>
        <taxon>Eukaryota</taxon>
        <taxon>Metazoa</taxon>
        <taxon>Chordata</taxon>
        <taxon>Craniata</taxon>
        <taxon>Vertebrata</taxon>
        <taxon>Euteleostomi</taxon>
        <taxon>Archelosauria</taxon>
        <taxon>Archosauria</taxon>
        <taxon>Dinosauria</taxon>
        <taxon>Saurischia</taxon>
        <taxon>Theropoda</taxon>
        <taxon>Coelurosauria</taxon>
        <taxon>Aves</taxon>
        <taxon>Neognathae</taxon>
        <taxon>Neoaves</taxon>
        <taxon>Telluraves</taxon>
        <taxon>Australaves</taxon>
        <taxon>Passeriformes</taxon>
        <taxon>Thamnophilidae</taxon>
        <taxon>Willisornis</taxon>
    </lineage>
</organism>
<sequence>MARPSGMGSRPKVSLPKPRPYVLLGYVCFTPWASVQMKSLEINTTSISFRAEKGHVTGHLPFSINNSLFSKHSTILFTNLMGKGWLLMKRQSLGEAFLFCKPEDSNCKGKKSQEGLDHCAVSFEILEEKAPQSVGDSRIKTKGQQQNTENLIDCKPEIGKLSLNQRKEYICCTINMAN</sequence>
<accession>A0ABQ9D091</accession>
<proteinExistence type="predicted"/>
<reference evidence="1" key="1">
    <citation type="submission" date="2019-10" db="EMBL/GenBank/DDBJ databases">
        <authorList>
            <person name="Soares A.E.R."/>
            <person name="Aleixo A."/>
            <person name="Schneider P."/>
            <person name="Miyaki C.Y."/>
            <person name="Schneider M.P."/>
            <person name="Mello C."/>
            <person name="Vasconcelos A.T.R."/>
        </authorList>
    </citation>
    <scope>NUCLEOTIDE SEQUENCE</scope>
    <source>
        <tissue evidence="1">Muscle</tissue>
    </source>
</reference>
<name>A0ABQ9D091_9PASS</name>
<protein>
    <submittedName>
        <fullName evidence="1">Uncharacterized protein</fullName>
    </submittedName>
</protein>
<comment type="caution">
    <text evidence="1">The sequence shown here is derived from an EMBL/GenBank/DDBJ whole genome shotgun (WGS) entry which is preliminary data.</text>
</comment>
<evidence type="ECO:0000313" key="1">
    <source>
        <dbReference type="EMBL" id="KAJ7411028.1"/>
    </source>
</evidence>
<dbReference type="EMBL" id="WHWB01034364">
    <property type="protein sequence ID" value="KAJ7411028.1"/>
    <property type="molecule type" value="Genomic_DNA"/>
</dbReference>
<dbReference type="Proteomes" id="UP001145742">
    <property type="component" value="Unassembled WGS sequence"/>
</dbReference>
<keyword evidence="2" id="KW-1185">Reference proteome</keyword>